<dbReference type="InterPro" id="IPR002182">
    <property type="entry name" value="NB-ARC"/>
</dbReference>
<evidence type="ECO:0000313" key="5">
    <source>
        <dbReference type="Proteomes" id="UP000737018"/>
    </source>
</evidence>
<accession>A0A8J4V9T4</accession>
<organism evidence="4 5">
    <name type="scientific">Castanea mollissima</name>
    <name type="common">Chinese chestnut</name>
    <dbReference type="NCBI Taxonomy" id="60419"/>
    <lineage>
        <taxon>Eukaryota</taxon>
        <taxon>Viridiplantae</taxon>
        <taxon>Streptophyta</taxon>
        <taxon>Embryophyta</taxon>
        <taxon>Tracheophyta</taxon>
        <taxon>Spermatophyta</taxon>
        <taxon>Magnoliopsida</taxon>
        <taxon>eudicotyledons</taxon>
        <taxon>Gunneridae</taxon>
        <taxon>Pentapetalae</taxon>
        <taxon>rosids</taxon>
        <taxon>fabids</taxon>
        <taxon>Fagales</taxon>
        <taxon>Fagaceae</taxon>
        <taxon>Castanea</taxon>
    </lineage>
</organism>
<comment type="caution">
    <text evidence="4">The sequence shown here is derived from an EMBL/GenBank/DDBJ whole genome shotgun (WGS) entry which is preliminary data.</text>
</comment>
<evidence type="ECO:0000256" key="1">
    <source>
        <dbReference type="ARBA" id="ARBA00022737"/>
    </source>
</evidence>
<dbReference type="SUPFAM" id="SSF52058">
    <property type="entry name" value="L domain-like"/>
    <property type="match status" value="1"/>
</dbReference>
<gene>
    <name evidence="4" type="ORF">CMV_024295</name>
</gene>
<feature type="domain" description="Disease resistance R13L4/SHOC-2-like LRR" evidence="3">
    <location>
        <begin position="377"/>
        <end position="672"/>
    </location>
</feature>
<name>A0A8J4V9T4_9ROSI</name>
<evidence type="ECO:0000313" key="4">
    <source>
        <dbReference type="EMBL" id="KAF3949887.1"/>
    </source>
</evidence>
<dbReference type="OrthoDB" id="611536at2759"/>
<dbReference type="Pfam" id="PF23598">
    <property type="entry name" value="LRR_14"/>
    <property type="match status" value="1"/>
</dbReference>
<sequence length="708" mass="80225">MDEFTQPQSRLKDVHKLLMSAKAIEGIKHSRMACTDQLKEIIKDAGKSLKSHGESSRSEWSENQNKTESRSKFKEIGRFKTALRILEICITIFRIEQRRERNLVVGMDEDVHEVVSRLITNSENCSTHFIVGMKGIGKSTLAQMVFDHRAIQNHFESKYWVPLTDRADEEKNGKKYLIVLDNLSSAEAWESLKAAFRDSTNGSRILITTRYKSVASNAESSHQLRLRTKDESWSLFRQMVHLPSETSDQPELSPEAGEPPELVARKILKELISLNLVQVVERRPNGKEKTCSFPSALRDLWLRSNASFDQRLAYNADEHDASSTFSHGSGKNLPNVLRSCRNPRSILFFDTREGNKPGEEIGNFLSLGIASGHLLQLQVLDLEHVSRPQLPDTIGKLIHLTYLGLRWTYLEKIPQSIGNLTNLQTLDVKHTYICILPSSIWKLKKLQHLCMNQIYRSQIKHQPSGSSLQNLRTLRGAFVDKDSPLKDSLRRLTNLRKLALAFQLNLSQQIALAESLLKLNQVKALKLKSIDEMGLPQDLKATFLSGLENLSYLYLFGKLENTSINKLPQSLTDNTLSASGLLDDPMPELEKLKKLECLSLYSGSYTGKSMPCSKGGFPQLHVLNFWMLKELEEWNVVQEAMPNLKKLEIRSCNSLKVPGGLGHLKTLSELKLKDMPVKFTAEFEKNKEIIWGDIALSPAIIIDGHSQY</sequence>
<dbReference type="Proteomes" id="UP000737018">
    <property type="component" value="Unassembled WGS sequence"/>
</dbReference>
<dbReference type="PANTHER" id="PTHR23155:SF955">
    <property type="entry name" value="AAA+ ATPASE DOMAIN-CONTAINING PROTEIN"/>
    <property type="match status" value="1"/>
</dbReference>
<dbReference type="InterPro" id="IPR044974">
    <property type="entry name" value="Disease_R_plants"/>
</dbReference>
<dbReference type="InterPro" id="IPR055414">
    <property type="entry name" value="LRR_R13L4/SHOC2-like"/>
</dbReference>
<dbReference type="Pfam" id="PF00931">
    <property type="entry name" value="NB-ARC"/>
    <property type="match status" value="2"/>
</dbReference>
<dbReference type="AlphaFoldDB" id="A0A8J4V9T4"/>
<evidence type="ECO:0008006" key="6">
    <source>
        <dbReference type="Google" id="ProtNLM"/>
    </source>
</evidence>
<feature type="domain" description="NB-ARC" evidence="2">
    <location>
        <begin position="173"/>
        <end position="240"/>
    </location>
</feature>
<proteinExistence type="predicted"/>
<dbReference type="Gene3D" id="3.80.10.10">
    <property type="entry name" value="Ribonuclease Inhibitor"/>
    <property type="match status" value="1"/>
</dbReference>
<dbReference type="PRINTS" id="PR00364">
    <property type="entry name" value="DISEASERSIST"/>
</dbReference>
<dbReference type="InterPro" id="IPR032675">
    <property type="entry name" value="LRR_dom_sf"/>
</dbReference>
<dbReference type="PANTHER" id="PTHR23155">
    <property type="entry name" value="DISEASE RESISTANCE PROTEIN RP"/>
    <property type="match status" value="1"/>
</dbReference>
<keyword evidence="5" id="KW-1185">Reference proteome</keyword>
<dbReference type="SUPFAM" id="SSF52540">
    <property type="entry name" value="P-loop containing nucleoside triphosphate hydrolases"/>
    <property type="match status" value="1"/>
</dbReference>
<dbReference type="Gene3D" id="3.40.50.300">
    <property type="entry name" value="P-loop containing nucleotide triphosphate hydrolases"/>
    <property type="match status" value="2"/>
</dbReference>
<feature type="domain" description="NB-ARC" evidence="2">
    <location>
        <begin position="109"/>
        <end position="168"/>
    </location>
</feature>
<dbReference type="InterPro" id="IPR027417">
    <property type="entry name" value="P-loop_NTPase"/>
</dbReference>
<dbReference type="EMBL" id="JRKL02005807">
    <property type="protein sequence ID" value="KAF3949887.1"/>
    <property type="molecule type" value="Genomic_DNA"/>
</dbReference>
<evidence type="ECO:0000259" key="3">
    <source>
        <dbReference type="Pfam" id="PF23598"/>
    </source>
</evidence>
<evidence type="ECO:0000259" key="2">
    <source>
        <dbReference type="Pfam" id="PF00931"/>
    </source>
</evidence>
<protein>
    <recommendedName>
        <fullName evidence="6">NB-ARC domain-containing protein</fullName>
    </recommendedName>
</protein>
<keyword evidence="1" id="KW-0677">Repeat</keyword>
<dbReference type="GO" id="GO:0043531">
    <property type="term" value="F:ADP binding"/>
    <property type="evidence" value="ECO:0007669"/>
    <property type="project" value="InterPro"/>
</dbReference>
<dbReference type="GO" id="GO:0098542">
    <property type="term" value="P:defense response to other organism"/>
    <property type="evidence" value="ECO:0007669"/>
    <property type="project" value="TreeGrafter"/>
</dbReference>
<reference evidence="4" key="1">
    <citation type="submission" date="2020-03" db="EMBL/GenBank/DDBJ databases">
        <title>Castanea mollissima Vanexum genome sequencing.</title>
        <authorList>
            <person name="Staton M."/>
        </authorList>
    </citation>
    <scope>NUCLEOTIDE SEQUENCE</scope>
    <source>
        <tissue evidence="4">Leaf</tissue>
    </source>
</reference>